<dbReference type="EMBL" id="JACHGJ010000005">
    <property type="protein sequence ID" value="MBB6480964.1"/>
    <property type="molecule type" value="Genomic_DNA"/>
</dbReference>
<sequence>MTVEVKTFATLRTVYPPVPEMEISEGESIGSLVDRLGIPREKITIIFINNIHGTFDSPVKGGDSIGLFPPIGGG</sequence>
<protein>
    <submittedName>
        <fullName evidence="1">Molybdopterin converting factor small subunit</fullName>
    </submittedName>
</protein>
<dbReference type="InterPro" id="IPR016155">
    <property type="entry name" value="Mopterin_synth/thiamin_S_b"/>
</dbReference>
<dbReference type="Pfam" id="PF02597">
    <property type="entry name" value="ThiS"/>
    <property type="match status" value="1"/>
</dbReference>
<dbReference type="Gene3D" id="3.10.20.30">
    <property type="match status" value="1"/>
</dbReference>
<organism evidence="1 2">
    <name type="scientific">Spirochaeta isovalerica</name>
    <dbReference type="NCBI Taxonomy" id="150"/>
    <lineage>
        <taxon>Bacteria</taxon>
        <taxon>Pseudomonadati</taxon>
        <taxon>Spirochaetota</taxon>
        <taxon>Spirochaetia</taxon>
        <taxon>Spirochaetales</taxon>
        <taxon>Spirochaetaceae</taxon>
        <taxon>Spirochaeta</taxon>
    </lineage>
</organism>
<evidence type="ECO:0000313" key="1">
    <source>
        <dbReference type="EMBL" id="MBB6480964.1"/>
    </source>
</evidence>
<accession>A0A841R6W8</accession>
<evidence type="ECO:0000313" key="2">
    <source>
        <dbReference type="Proteomes" id="UP000587760"/>
    </source>
</evidence>
<name>A0A841R6W8_9SPIO</name>
<dbReference type="Proteomes" id="UP000587760">
    <property type="component" value="Unassembled WGS sequence"/>
</dbReference>
<reference evidence="1 2" key="1">
    <citation type="submission" date="2020-08" db="EMBL/GenBank/DDBJ databases">
        <title>Genomic Encyclopedia of Type Strains, Phase IV (KMG-IV): sequencing the most valuable type-strain genomes for metagenomic binning, comparative biology and taxonomic classification.</title>
        <authorList>
            <person name="Goeker M."/>
        </authorList>
    </citation>
    <scope>NUCLEOTIDE SEQUENCE [LARGE SCALE GENOMIC DNA]</scope>
    <source>
        <strain evidence="1 2">DSM 2461</strain>
    </source>
</reference>
<dbReference type="InterPro" id="IPR012675">
    <property type="entry name" value="Beta-grasp_dom_sf"/>
</dbReference>
<dbReference type="InterPro" id="IPR003749">
    <property type="entry name" value="ThiS/MoaD-like"/>
</dbReference>
<dbReference type="AlphaFoldDB" id="A0A841R6W8"/>
<keyword evidence="2" id="KW-1185">Reference proteome</keyword>
<dbReference type="RefSeq" id="WP_184747216.1">
    <property type="nucleotide sequence ID" value="NZ_JACHGJ010000005.1"/>
</dbReference>
<gene>
    <name evidence="1" type="ORF">HNR50_002637</name>
</gene>
<comment type="caution">
    <text evidence="1">The sequence shown here is derived from an EMBL/GenBank/DDBJ whole genome shotgun (WGS) entry which is preliminary data.</text>
</comment>
<dbReference type="SUPFAM" id="SSF54285">
    <property type="entry name" value="MoaD/ThiS"/>
    <property type="match status" value="1"/>
</dbReference>
<proteinExistence type="predicted"/>